<keyword evidence="2" id="KW-0472">Membrane</keyword>
<feature type="compositionally biased region" description="Basic and acidic residues" evidence="1">
    <location>
        <begin position="1"/>
        <end position="17"/>
    </location>
</feature>
<keyword evidence="2" id="KW-1133">Transmembrane helix</keyword>
<dbReference type="OrthoDB" id="5140693at2"/>
<protein>
    <submittedName>
        <fullName evidence="3">Uncharacterized protein</fullName>
    </submittedName>
</protein>
<keyword evidence="4" id="KW-1185">Reference proteome</keyword>
<dbReference type="EMBL" id="CP001821">
    <property type="protein sequence ID" value="ACZ29437.1"/>
    <property type="molecule type" value="Genomic_DNA"/>
</dbReference>
<dbReference type="AlphaFoldDB" id="D1BVG6"/>
<keyword evidence="2" id="KW-0812">Transmembrane</keyword>
<organism evidence="3 4">
    <name type="scientific">Xylanimonas cellulosilytica (strain DSM 15894 / JCM 12276 / CECT 5975 / KCTC 9989 / LMG 20990 / NBRC 107835 / XIL07)</name>
    <dbReference type="NCBI Taxonomy" id="446471"/>
    <lineage>
        <taxon>Bacteria</taxon>
        <taxon>Bacillati</taxon>
        <taxon>Actinomycetota</taxon>
        <taxon>Actinomycetes</taxon>
        <taxon>Micrococcales</taxon>
        <taxon>Promicromonosporaceae</taxon>
        <taxon>Xylanimonas</taxon>
    </lineage>
</organism>
<evidence type="ECO:0000313" key="4">
    <source>
        <dbReference type="Proteomes" id="UP000002255"/>
    </source>
</evidence>
<dbReference type="eggNOG" id="ENOG5033B3F">
    <property type="taxonomic scope" value="Bacteria"/>
</dbReference>
<dbReference type="KEGG" id="xce:Xcel_0398"/>
<dbReference type="HOGENOM" id="CLU_086032_0_0_11"/>
<dbReference type="STRING" id="446471.Xcel_0398"/>
<reference evidence="3 4" key="2">
    <citation type="journal article" date="2010" name="Stand. Genomic Sci.">
        <title>Complete genome sequence of Xylanimonas cellulosilytica type strain (XIL07).</title>
        <authorList>
            <person name="Foster B."/>
            <person name="Pukall R."/>
            <person name="Abt B."/>
            <person name="Nolan M."/>
            <person name="Glavina Del Rio T."/>
            <person name="Chen F."/>
            <person name="Lucas S."/>
            <person name="Tice H."/>
            <person name="Pitluck S."/>
            <person name="Cheng J.-F."/>
            <person name="Chertkov O."/>
            <person name="Brettin T."/>
            <person name="Han C."/>
            <person name="Detter J.C."/>
            <person name="Bruce D."/>
            <person name="Goodwin L."/>
            <person name="Ivanova N."/>
            <person name="Mavromatis K."/>
            <person name="Pati A."/>
            <person name="Mikhailova N."/>
            <person name="Chen A."/>
            <person name="Palaniappan K."/>
            <person name="Land M."/>
            <person name="Hauser L."/>
            <person name="Chang Y.-J."/>
            <person name="Jeffries C.D."/>
            <person name="Chain P."/>
            <person name="Rohde M."/>
            <person name="Goeker M."/>
            <person name="Bristow J."/>
            <person name="Eisen J.A."/>
            <person name="Markowitz V."/>
            <person name="Hugenholtz P."/>
            <person name="Kyrpides N.C."/>
            <person name="Klenk H.-P."/>
            <person name="Lapidus A."/>
        </authorList>
    </citation>
    <scope>NUCLEOTIDE SEQUENCE [LARGE SCALE GENOMIC DNA]</scope>
    <source>
        <strain evidence="4">DSM 15894 / CECT 5975 / LMG 20990 / XIL07</strain>
    </source>
</reference>
<dbReference type="RefSeq" id="WP_012877182.1">
    <property type="nucleotide sequence ID" value="NC_013530.1"/>
</dbReference>
<evidence type="ECO:0000313" key="3">
    <source>
        <dbReference type="EMBL" id="ACZ29437.1"/>
    </source>
</evidence>
<reference evidence="4" key="1">
    <citation type="submission" date="2009-11" db="EMBL/GenBank/DDBJ databases">
        <title>The complete chromosome of Xylanimonas cellulosilytica DSM 15894.</title>
        <authorList>
            <consortium name="US DOE Joint Genome Institute (JGI-PGF)"/>
            <person name="Lucas S."/>
            <person name="Copeland A."/>
            <person name="Lapidus A."/>
            <person name="Glavina del Rio T."/>
            <person name="Dalin E."/>
            <person name="Tice H."/>
            <person name="Bruce D."/>
            <person name="Goodwin L."/>
            <person name="Pitluck S."/>
            <person name="Kyrpides N."/>
            <person name="Mavromatis K."/>
            <person name="Ivanova N."/>
            <person name="Mikhailova N."/>
            <person name="Foster B."/>
            <person name="Clum A."/>
            <person name="Brettin T."/>
            <person name="Detter J.C."/>
            <person name="Han C."/>
            <person name="Larimer F."/>
            <person name="Land M."/>
            <person name="Hauser L."/>
            <person name="Markowitz V."/>
            <person name="Cheng J.F."/>
            <person name="Hugenholtz P."/>
            <person name="Woyke T."/>
            <person name="Wu D."/>
            <person name="Gehrich-Schroeter G."/>
            <person name="Schneider S."/>
            <person name="Pukall S.R."/>
            <person name="Klenk H.P."/>
            <person name="Eisen J.A."/>
        </authorList>
    </citation>
    <scope>NUCLEOTIDE SEQUENCE [LARGE SCALE GENOMIC DNA]</scope>
    <source>
        <strain evidence="4">DSM 15894 / CECT 5975 / LMG 20990 / XIL07</strain>
    </source>
</reference>
<evidence type="ECO:0000256" key="2">
    <source>
        <dbReference type="SAM" id="Phobius"/>
    </source>
</evidence>
<feature type="transmembrane region" description="Helical" evidence="2">
    <location>
        <begin position="31"/>
        <end position="55"/>
    </location>
</feature>
<name>D1BVG6_XYLCX</name>
<feature type="region of interest" description="Disordered" evidence="1">
    <location>
        <begin position="1"/>
        <end position="21"/>
    </location>
</feature>
<gene>
    <name evidence="3" type="ordered locus">Xcel_0398</name>
</gene>
<accession>D1BVG6</accession>
<dbReference type="Proteomes" id="UP000002255">
    <property type="component" value="Chromosome"/>
</dbReference>
<sequence length="217" mass="23021">MTHDQQPEARPRSEAAHGARPAAEVFRRRRILIASAAGALVLVVAVLTAFVWPGYALPEPLPTPTVTVTAPVPTPTVSPAERTGEETALTTALPDEVLQFVQRGIENLPAWQDDHQAIESWTVTYADGTGDDATTITLQVGQWSDADAAASFAGAQVKAAGTPTKEGDVLVDGEVVGTYALIPDGDDAVLWWSNATVVFRAQGPADELEAFYGEYPL</sequence>
<evidence type="ECO:0000256" key="1">
    <source>
        <dbReference type="SAM" id="MobiDB-lite"/>
    </source>
</evidence>
<proteinExistence type="predicted"/>